<reference evidence="2 3" key="1">
    <citation type="submission" date="2019-08" db="EMBL/GenBank/DDBJ databases">
        <title>Seonamhaeicola sediminis sp. nov., isolated from marine sediment.</title>
        <authorList>
            <person name="Cao W.R."/>
        </authorList>
    </citation>
    <scope>NUCLEOTIDE SEQUENCE [LARGE SCALE GENOMIC DNA]</scope>
    <source>
        <strain evidence="2 3">B011</strain>
    </source>
</reference>
<sequence>MHQLKSITLSLFIFFALSMKGQNAMVKSHQMNTMEKTKPTKQHQISLKKGDLFLVISSITKPDAQKAMNAYFQKVFPIASKYGFKPLANLPIDNIVAGSYKPNNFFGLYTWPNKEAAASFLKELPNSELKPMRLKIWDELKQSAIIIDQETTLTFSNEKVYEITMLYNKKKLKEKKINKHHGKVLFSKPVSGYEDLTSGSAPDYLAIIEWNSEEEARAYKYHAHGALDNEETFYTHIQISEDK</sequence>
<dbReference type="Gene3D" id="3.30.70.100">
    <property type="match status" value="1"/>
</dbReference>
<dbReference type="AlphaFoldDB" id="A0A5D0HTB0"/>
<organism evidence="2 3">
    <name type="scientific">Seonamhaeicola marinus</name>
    <dbReference type="NCBI Taxonomy" id="1912246"/>
    <lineage>
        <taxon>Bacteria</taxon>
        <taxon>Pseudomonadati</taxon>
        <taxon>Bacteroidota</taxon>
        <taxon>Flavobacteriia</taxon>
        <taxon>Flavobacteriales</taxon>
        <taxon>Flavobacteriaceae</taxon>
    </lineage>
</organism>
<evidence type="ECO:0008006" key="4">
    <source>
        <dbReference type="Google" id="ProtNLM"/>
    </source>
</evidence>
<gene>
    <name evidence="2" type="ORF">FUA24_14540</name>
</gene>
<keyword evidence="1" id="KW-0732">Signal</keyword>
<evidence type="ECO:0000313" key="2">
    <source>
        <dbReference type="EMBL" id="TYA74535.1"/>
    </source>
</evidence>
<evidence type="ECO:0000313" key="3">
    <source>
        <dbReference type="Proteomes" id="UP000323930"/>
    </source>
</evidence>
<proteinExistence type="predicted"/>
<protein>
    <recommendedName>
        <fullName evidence="4">DUF1330 domain-containing protein</fullName>
    </recommendedName>
</protein>
<keyword evidence="3" id="KW-1185">Reference proteome</keyword>
<dbReference type="EMBL" id="VSDQ01000679">
    <property type="protein sequence ID" value="TYA74535.1"/>
    <property type="molecule type" value="Genomic_DNA"/>
</dbReference>
<dbReference type="OrthoDB" id="1440428at2"/>
<name>A0A5D0HTB0_9FLAO</name>
<dbReference type="RefSeq" id="WP_148543563.1">
    <property type="nucleotide sequence ID" value="NZ_VSDQ01000679.1"/>
</dbReference>
<feature type="chain" id="PRO_5023027079" description="DUF1330 domain-containing protein" evidence="1">
    <location>
        <begin position="25"/>
        <end position="243"/>
    </location>
</feature>
<feature type="signal peptide" evidence="1">
    <location>
        <begin position="1"/>
        <end position="24"/>
    </location>
</feature>
<evidence type="ECO:0000256" key="1">
    <source>
        <dbReference type="SAM" id="SignalP"/>
    </source>
</evidence>
<accession>A0A5D0HTB0</accession>
<comment type="caution">
    <text evidence="2">The sequence shown here is derived from an EMBL/GenBank/DDBJ whole genome shotgun (WGS) entry which is preliminary data.</text>
</comment>
<dbReference type="Proteomes" id="UP000323930">
    <property type="component" value="Unassembled WGS sequence"/>
</dbReference>